<dbReference type="InterPro" id="IPR036910">
    <property type="entry name" value="HMG_box_dom_sf"/>
</dbReference>
<sequence length="319" mass="36429">MSSFVRSHQYSKEHYDCVHASRPQQSVFKVVTSPSPDIAPQTPEFIDTPSPSSSSSSHSDGSTSPNNIFRTKNRIPRPLNCYFIFRKDVVDKKMIPKGAEHDSRHLSRIIGQLWKNLSEDEKAHYYHRALEERKRHEELYPDYVYQPQKRSAEIKKRTVKRKSNDHINRSKDIAHLMSAGMTGSDLEDAVRRMPPIPETPQIDTTKKRVSRQPAYSPIYARPSTSGPHVWKTEAVEHRFISSTPSSNSRGEGHFFSAVASFETEYMVHFEIPTNGYFDNQSPVSEINYCLAMSSGIYDNAAEFNSPYSSYATNNAPRTF</sequence>
<dbReference type="PROSITE" id="PS50118">
    <property type="entry name" value="HMG_BOX_2"/>
    <property type="match status" value="1"/>
</dbReference>
<dbReference type="GO" id="GO:0000978">
    <property type="term" value="F:RNA polymerase II cis-regulatory region sequence-specific DNA binding"/>
    <property type="evidence" value="ECO:0007669"/>
    <property type="project" value="TreeGrafter"/>
</dbReference>
<dbReference type="SUPFAM" id="SSF47095">
    <property type="entry name" value="HMG-box"/>
    <property type="match status" value="1"/>
</dbReference>
<keyword evidence="2 3" id="KW-0539">Nucleus</keyword>
<evidence type="ECO:0000259" key="5">
    <source>
        <dbReference type="PROSITE" id="PS50118"/>
    </source>
</evidence>
<feature type="region of interest" description="Disordered" evidence="4">
    <location>
        <begin position="28"/>
        <end position="71"/>
    </location>
</feature>
<comment type="caution">
    <text evidence="6">The sequence shown here is derived from an EMBL/GenBank/DDBJ whole genome shotgun (WGS) entry which is preliminary data.</text>
</comment>
<dbReference type="Proteomes" id="UP001175228">
    <property type="component" value="Unassembled WGS sequence"/>
</dbReference>
<keyword evidence="7" id="KW-1185">Reference proteome</keyword>
<feature type="DNA-binding region" description="HMG box" evidence="3">
    <location>
        <begin position="75"/>
        <end position="144"/>
    </location>
</feature>
<evidence type="ECO:0000256" key="4">
    <source>
        <dbReference type="SAM" id="MobiDB-lite"/>
    </source>
</evidence>
<accession>A0AA39PWB4</accession>
<dbReference type="GO" id="GO:0005634">
    <property type="term" value="C:nucleus"/>
    <property type="evidence" value="ECO:0007669"/>
    <property type="project" value="UniProtKB-UniRule"/>
</dbReference>
<dbReference type="PANTHER" id="PTHR45789">
    <property type="entry name" value="FI18025P1"/>
    <property type="match status" value="1"/>
</dbReference>
<feature type="region of interest" description="Disordered" evidence="4">
    <location>
        <begin position="196"/>
        <end position="220"/>
    </location>
</feature>
<gene>
    <name evidence="6" type="ORF">EDD18DRAFT_1334608</name>
</gene>
<dbReference type="Gene3D" id="1.10.30.10">
    <property type="entry name" value="High mobility group box domain"/>
    <property type="match status" value="1"/>
</dbReference>
<dbReference type="CDD" id="cd01389">
    <property type="entry name" value="HMG-box_ROX1-like"/>
    <property type="match status" value="1"/>
</dbReference>
<feature type="domain" description="HMG box" evidence="5">
    <location>
        <begin position="75"/>
        <end position="144"/>
    </location>
</feature>
<proteinExistence type="predicted"/>
<dbReference type="AlphaFoldDB" id="A0AA39PWB4"/>
<dbReference type="SMART" id="SM00398">
    <property type="entry name" value="HMG"/>
    <property type="match status" value="1"/>
</dbReference>
<evidence type="ECO:0000256" key="3">
    <source>
        <dbReference type="PROSITE-ProRule" id="PRU00267"/>
    </source>
</evidence>
<dbReference type="InterPro" id="IPR051356">
    <property type="entry name" value="SOX/SOX-like_TF"/>
</dbReference>
<dbReference type="InterPro" id="IPR009071">
    <property type="entry name" value="HMG_box_dom"/>
</dbReference>
<keyword evidence="1 3" id="KW-0238">DNA-binding</keyword>
<name>A0AA39PWB4_9AGAR</name>
<evidence type="ECO:0000313" key="7">
    <source>
        <dbReference type="Proteomes" id="UP001175228"/>
    </source>
</evidence>
<dbReference type="PANTHER" id="PTHR45789:SF2">
    <property type="entry name" value="FI18025P1"/>
    <property type="match status" value="1"/>
</dbReference>
<dbReference type="Pfam" id="PF00505">
    <property type="entry name" value="HMG_box"/>
    <property type="match status" value="1"/>
</dbReference>
<evidence type="ECO:0000256" key="1">
    <source>
        <dbReference type="ARBA" id="ARBA00023125"/>
    </source>
</evidence>
<dbReference type="GO" id="GO:0000981">
    <property type="term" value="F:DNA-binding transcription factor activity, RNA polymerase II-specific"/>
    <property type="evidence" value="ECO:0007669"/>
    <property type="project" value="TreeGrafter"/>
</dbReference>
<evidence type="ECO:0000313" key="6">
    <source>
        <dbReference type="EMBL" id="KAK0491767.1"/>
    </source>
</evidence>
<dbReference type="EMBL" id="JAUEPU010000033">
    <property type="protein sequence ID" value="KAK0491767.1"/>
    <property type="molecule type" value="Genomic_DNA"/>
</dbReference>
<evidence type="ECO:0000256" key="2">
    <source>
        <dbReference type="ARBA" id="ARBA00023242"/>
    </source>
</evidence>
<organism evidence="6 7">
    <name type="scientific">Armillaria luteobubalina</name>
    <dbReference type="NCBI Taxonomy" id="153913"/>
    <lineage>
        <taxon>Eukaryota</taxon>
        <taxon>Fungi</taxon>
        <taxon>Dikarya</taxon>
        <taxon>Basidiomycota</taxon>
        <taxon>Agaricomycotina</taxon>
        <taxon>Agaricomycetes</taxon>
        <taxon>Agaricomycetidae</taxon>
        <taxon>Agaricales</taxon>
        <taxon>Marasmiineae</taxon>
        <taxon>Physalacriaceae</taxon>
        <taxon>Armillaria</taxon>
    </lineage>
</organism>
<feature type="compositionally biased region" description="Low complexity" evidence="4">
    <location>
        <begin position="49"/>
        <end position="65"/>
    </location>
</feature>
<protein>
    <recommendedName>
        <fullName evidence="5">HMG box domain-containing protein</fullName>
    </recommendedName>
</protein>
<reference evidence="6" key="1">
    <citation type="submission" date="2023-06" db="EMBL/GenBank/DDBJ databases">
        <authorList>
            <consortium name="Lawrence Berkeley National Laboratory"/>
            <person name="Ahrendt S."/>
            <person name="Sahu N."/>
            <person name="Indic B."/>
            <person name="Wong-Bajracharya J."/>
            <person name="Merenyi Z."/>
            <person name="Ke H.-M."/>
            <person name="Monk M."/>
            <person name="Kocsube S."/>
            <person name="Drula E."/>
            <person name="Lipzen A."/>
            <person name="Balint B."/>
            <person name="Henrissat B."/>
            <person name="Andreopoulos B."/>
            <person name="Martin F.M."/>
            <person name="Harder C.B."/>
            <person name="Rigling D."/>
            <person name="Ford K.L."/>
            <person name="Foster G.D."/>
            <person name="Pangilinan J."/>
            <person name="Papanicolaou A."/>
            <person name="Barry K."/>
            <person name="LaButti K."/>
            <person name="Viragh M."/>
            <person name="Koriabine M."/>
            <person name="Yan M."/>
            <person name="Riley R."/>
            <person name="Champramary S."/>
            <person name="Plett K.L."/>
            <person name="Tsai I.J."/>
            <person name="Slot J."/>
            <person name="Sipos G."/>
            <person name="Plett J."/>
            <person name="Nagy L.G."/>
            <person name="Grigoriev I.V."/>
        </authorList>
    </citation>
    <scope>NUCLEOTIDE SEQUENCE</scope>
    <source>
        <strain evidence="6">HWK02</strain>
    </source>
</reference>